<proteinExistence type="predicted"/>
<accession>F9CVA3</accession>
<name>F9CVA3_9ARCH</name>
<evidence type="ECO:0000313" key="1">
    <source>
        <dbReference type="EMBL" id="EGP94729.1"/>
    </source>
</evidence>
<dbReference type="Proteomes" id="UP000004440">
    <property type="component" value="Unassembled WGS sequence"/>
</dbReference>
<protein>
    <submittedName>
        <fullName evidence="1">Uncharacterized protein</fullName>
    </submittedName>
</protein>
<gene>
    <name evidence="1" type="ORF">MY1_1985</name>
</gene>
<organism evidence="1 2">
    <name type="scientific">Nitrosarchaeum koreense MY1</name>
    <dbReference type="NCBI Taxonomy" id="1001994"/>
    <lineage>
        <taxon>Archaea</taxon>
        <taxon>Nitrososphaerota</taxon>
        <taxon>Nitrososphaeria</taxon>
        <taxon>Nitrosopumilales</taxon>
        <taxon>Nitrosopumilaceae</taxon>
        <taxon>Nitrosarchaeum</taxon>
    </lineage>
</organism>
<reference evidence="1 2" key="1">
    <citation type="journal article" date="2011" name="J. Bacteriol.">
        <title>Genome Sequence of an Ammonia-Oxidizing Soil Archaeon, "Candidatus Nitrosoarchaeum koreensis" MY1.</title>
        <authorList>
            <person name="Kim B.K."/>
            <person name="Jung M.Y."/>
            <person name="Yu D.S."/>
            <person name="Park S.J."/>
            <person name="Oh T.K."/>
            <person name="Rhee S.K."/>
            <person name="Kim J.F."/>
        </authorList>
    </citation>
    <scope>NUCLEOTIDE SEQUENCE [LARGE SCALE GENOMIC DNA]</scope>
    <source>
        <strain evidence="1 2">MY1</strain>
    </source>
</reference>
<keyword evidence="2" id="KW-1185">Reference proteome</keyword>
<comment type="caution">
    <text evidence="1">The sequence shown here is derived from an EMBL/GenBank/DDBJ whole genome shotgun (WGS) entry which is preliminary data.</text>
</comment>
<evidence type="ECO:0000313" key="2">
    <source>
        <dbReference type="Proteomes" id="UP000004440"/>
    </source>
</evidence>
<dbReference type="AlphaFoldDB" id="F9CVA3"/>
<dbReference type="EMBL" id="AFPU01000001">
    <property type="protein sequence ID" value="EGP94729.1"/>
    <property type="molecule type" value="Genomic_DNA"/>
</dbReference>
<sequence length="104" mass="11413">MDFRTDKAAYKVTLKESFTINDGTVAVDRDSFALLEESLSLNDIITITIIGAGGEFNVFLDESLSLNDDVIARNLVSKALLEESLLINDGTVNSDKYTTKTCFP</sequence>